<keyword evidence="2" id="KW-0812">Transmembrane</keyword>
<feature type="compositionally biased region" description="Pro residues" evidence="1">
    <location>
        <begin position="29"/>
        <end position="38"/>
    </location>
</feature>
<feature type="transmembrane region" description="Helical" evidence="2">
    <location>
        <begin position="120"/>
        <end position="139"/>
    </location>
</feature>
<evidence type="ECO:0000256" key="2">
    <source>
        <dbReference type="SAM" id="Phobius"/>
    </source>
</evidence>
<dbReference type="AlphaFoldDB" id="A0A7S4LDI9"/>
<protein>
    <submittedName>
        <fullName evidence="3">Uncharacterized protein</fullName>
    </submittedName>
</protein>
<gene>
    <name evidence="3" type="ORF">EGYM00163_LOCUS33549</name>
</gene>
<sequence length="159" mass="17565">MPHESEAAASAATQRQTKTIHAHAHAPPCGRPPWPKPSTPSQIPHATPRVCYAQLPPLTCCTALHCPEPSFCDPFPLEPALPRKRLVRRLYHPGALTAPLILHAACKTCCLVLVWWCWGVAWLLLDGAVVPWLSLRVLLEVAWVPRVFLQNDALELRGA</sequence>
<feature type="region of interest" description="Disordered" evidence="1">
    <location>
        <begin position="1"/>
        <end position="41"/>
    </location>
</feature>
<organism evidence="3">
    <name type="scientific">Eutreptiella gymnastica</name>
    <dbReference type="NCBI Taxonomy" id="73025"/>
    <lineage>
        <taxon>Eukaryota</taxon>
        <taxon>Discoba</taxon>
        <taxon>Euglenozoa</taxon>
        <taxon>Euglenida</taxon>
        <taxon>Spirocuta</taxon>
        <taxon>Euglenophyceae</taxon>
        <taxon>Eutreptiales</taxon>
        <taxon>Eutreptiaceae</taxon>
        <taxon>Eutreptiella</taxon>
    </lineage>
</organism>
<evidence type="ECO:0000256" key="1">
    <source>
        <dbReference type="SAM" id="MobiDB-lite"/>
    </source>
</evidence>
<keyword evidence="2" id="KW-1133">Transmembrane helix</keyword>
<name>A0A7S4LDI9_9EUGL</name>
<reference evidence="3" key="1">
    <citation type="submission" date="2021-01" db="EMBL/GenBank/DDBJ databases">
        <authorList>
            <person name="Corre E."/>
            <person name="Pelletier E."/>
            <person name="Niang G."/>
            <person name="Scheremetjew M."/>
            <person name="Finn R."/>
            <person name="Kale V."/>
            <person name="Holt S."/>
            <person name="Cochrane G."/>
            <person name="Meng A."/>
            <person name="Brown T."/>
            <person name="Cohen L."/>
        </authorList>
    </citation>
    <scope>NUCLEOTIDE SEQUENCE</scope>
    <source>
        <strain evidence="3">CCMP1594</strain>
    </source>
</reference>
<accession>A0A7S4LDI9</accession>
<proteinExistence type="predicted"/>
<keyword evidence="2" id="KW-0472">Membrane</keyword>
<evidence type="ECO:0000313" key="3">
    <source>
        <dbReference type="EMBL" id="CAE0822348.1"/>
    </source>
</evidence>
<dbReference type="EMBL" id="HBJA01096900">
    <property type="protein sequence ID" value="CAE0822348.1"/>
    <property type="molecule type" value="Transcribed_RNA"/>
</dbReference>